<keyword evidence="1" id="KW-0472">Membrane</keyword>
<feature type="transmembrane region" description="Helical" evidence="1">
    <location>
        <begin position="33"/>
        <end position="58"/>
    </location>
</feature>
<dbReference type="Pfam" id="PF11127">
    <property type="entry name" value="YgaP-like_TM"/>
    <property type="match status" value="1"/>
</dbReference>
<evidence type="ECO:0000313" key="3">
    <source>
        <dbReference type="EMBL" id="CAA0089961.1"/>
    </source>
</evidence>
<protein>
    <recommendedName>
        <fullName evidence="2">Inner membrane protein YgaP-like transmembrane domain-containing protein</fullName>
    </recommendedName>
</protein>
<dbReference type="InterPro" id="IPR021309">
    <property type="entry name" value="YgaP-like_TM"/>
</dbReference>
<dbReference type="Proteomes" id="UP000433050">
    <property type="component" value="Unassembled WGS sequence"/>
</dbReference>
<keyword evidence="4" id="KW-1185">Reference proteome</keyword>
<dbReference type="RefSeq" id="WP_159598129.1">
    <property type="nucleotide sequence ID" value="NZ_CACSAS010000001.1"/>
</dbReference>
<evidence type="ECO:0000259" key="2">
    <source>
        <dbReference type="Pfam" id="PF11127"/>
    </source>
</evidence>
<accession>A0A5S9NLR2</accession>
<proteinExistence type="predicted"/>
<gene>
    <name evidence="3" type="ORF">STARVERO_01057</name>
</gene>
<sequence length="67" mass="7159">MTRNLGTTDRLLRVIIGLALLSLLVLLEGNLRWLGLVGLVPLLTAAIGNCPLYSIVGINTCPFKAGR</sequence>
<feature type="domain" description="Inner membrane protein YgaP-like transmembrane" evidence="2">
    <location>
        <begin position="1"/>
        <end position="63"/>
    </location>
</feature>
<evidence type="ECO:0000256" key="1">
    <source>
        <dbReference type="SAM" id="Phobius"/>
    </source>
</evidence>
<evidence type="ECO:0000313" key="4">
    <source>
        <dbReference type="Proteomes" id="UP000433050"/>
    </source>
</evidence>
<keyword evidence="1" id="KW-0812">Transmembrane</keyword>
<organism evidence="3 4">
    <name type="scientific">Starkeya nomas</name>
    <dbReference type="NCBI Taxonomy" id="2666134"/>
    <lineage>
        <taxon>Bacteria</taxon>
        <taxon>Pseudomonadati</taxon>
        <taxon>Pseudomonadota</taxon>
        <taxon>Alphaproteobacteria</taxon>
        <taxon>Hyphomicrobiales</taxon>
        <taxon>Xanthobacteraceae</taxon>
        <taxon>Starkeya</taxon>
    </lineage>
</organism>
<name>A0A5S9NLR2_9HYPH</name>
<dbReference type="AlphaFoldDB" id="A0A5S9NLR2"/>
<feature type="transmembrane region" description="Helical" evidence="1">
    <location>
        <begin position="12"/>
        <end position="27"/>
    </location>
</feature>
<dbReference type="EMBL" id="CACSAS010000001">
    <property type="protein sequence ID" value="CAA0089961.1"/>
    <property type="molecule type" value="Genomic_DNA"/>
</dbReference>
<reference evidence="3 4" key="1">
    <citation type="submission" date="2019-12" db="EMBL/GenBank/DDBJ databases">
        <authorList>
            <person name="Reyes-Prieto M."/>
        </authorList>
    </citation>
    <scope>NUCLEOTIDE SEQUENCE [LARGE SCALE GENOMIC DNA]</scope>
    <source>
        <strain evidence="3">HF14-78462</strain>
    </source>
</reference>
<keyword evidence="1" id="KW-1133">Transmembrane helix</keyword>